<feature type="region of interest" description="Disordered" evidence="1">
    <location>
        <begin position="576"/>
        <end position="603"/>
    </location>
</feature>
<dbReference type="PANTHER" id="PTHR34838">
    <property type="entry name" value="OS08G0142100 PROTEIN-RELATED"/>
    <property type="match status" value="1"/>
</dbReference>
<dbReference type="PANTHER" id="PTHR34838:SF3">
    <property type="entry name" value="OS08G0142100 PROTEIN"/>
    <property type="match status" value="1"/>
</dbReference>
<dbReference type="HOGENOM" id="CLU_259624_0_0_1"/>
<name>A0A0D3GW87_9ORYZ</name>
<feature type="transmembrane region" description="Helical" evidence="2">
    <location>
        <begin position="1143"/>
        <end position="1163"/>
    </location>
</feature>
<proteinExistence type="predicted"/>
<dbReference type="InterPro" id="IPR035513">
    <property type="entry name" value="Invertase/methylesterase_inhib"/>
</dbReference>
<dbReference type="EnsemblPlants" id="OBART08G02600.1">
    <property type="protein sequence ID" value="OBART08G02600.1"/>
    <property type="gene ID" value="OBART08G02600"/>
</dbReference>
<evidence type="ECO:0000313" key="4">
    <source>
        <dbReference type="EnsemblPlants" id="OBART08G02600.1"/>
    </source>
</evidence>
<feature type="chain" id="PRO_5002262952" description="Pectinesterase inhibitor domain-containing protein" evidence="3">
    <location>
        <begin position="33"/>
        <end position="1324"/>
    </location>
</feature>
<accession>A0A0D3GW87</accession>
<protein>
    <recommendedName>
        <fullName evidence="6">Pectinesterase inhibitor domain-containing protein</fullName>
    </recommendedName>
</protein>
<keyword evidence="2" id="KW-0472">Membrane</keyword>
<keyword evidence="2" id="KW-0812">Transmembrane</keyword>
<organism evidence="4">
    <name type="scientific">Oryza barthii</name>
    <dbReference type="NCBI Taxonomy" id="65489"/>
    <lineage>
        <taxon>Eukaryota</taxon>
        <taxon>Viridiplantae</taxon>
        <taxon>Streptophyta</taxon>
        <taxon>Embryophyta</taxon>
        <taxon>Tracheophyta</taxon>
        <taxon>Spermatophyta</taxon>
        <taxon>Magnoliopsida</taxon>
        <taxon>Liliopsida</taxon>
        <taxon>Poales</taxon>
        <taxon>Poaceae</taxon>
        <taxon>BOP clade</taxon>
        <taxon>Oryzoideae</taxon>
        <taxon>Oryzeae</taxon>
        <taxon>Oryzinae</taxon>
        <taxon>Oryza</taxon>
    </lineage>
</organism>
<dbReference type="eggNOG" id="KOG1075">
    <property type="taxonomic scope" value="Eukaryota"/>
</dbReference>
<dbReference type="Gramene" id="OBART08G02600.1">
    <property type="protein sequence ID" value="OBART08G02600.1"/>
    <property type="gene ID" value="OBART08G02600"/>
</dbReference>
<evidence type="ECO:0008006" key="6">
    <source>
        <dbReference type="Google" id="ProtNLM"/>
    </source>
</evidence>
<dbReference type="Proteomes" id="UP000026960">
    <property type="component" value="Chromosome 8"/>
</dbReference>
<evidence type="ECO:0000313" key="5">
    <source>
        <dbReference type="Proteomes" id="UP000026960"/>
    </source>
</evidence>
<evidence type="ECO:0000256" key="3">
    <source>
        <dbReference type="SAM" id="SignalP"/>
    </source>
</evidence>
<keyword evidence="2" id="KW-1133">Transmembrane helix</keyword>
<sequence length="1324" mass="137488">MEKPAAVFAVLSMSATATLLLLLAGGGGVADACSDWDVPSMSAAAVCQRASTGRTISQICADEGGTATAPEQEVTVFVLAAVNAGARSYEATVGSYLWPLATDPSAPGAARAAAQACVHKYGDARAAADGRRGGPPERLRAGGARQGRSGGVVAVDDCAIALLQVFGVNSAWYRTVVGDRDRSMLALRLTALTLSLLLTAASLLAGGADGCDGVPRMSAVDACKQASTAGVMWQLCVRELGASPEPEEVTGFVAAAMRANREAYGVSYDAAEKVRVDPTSPAGLATVSGYCEGKYDTAQELMTGWIDRLPGCDITADIRVDLASAAAAVDECATLLLQNGGEHTTLYQMVLLDRDRAVLAVRLAILLVPNKMNKRADAIVFLLAMAVVVIVVDACDGVPSMSLEDTCQKAFGTAAAPTDACGAPPCIPPMHVYCVSERAPDAGEATVFAVAATKYAKESYESTMEAAFRALQNASLPGDERAACAACRDTYYAQARSSTVAAMNLLAECSLGQLGGEYANAADAIKACRDAQSKLQSPAIYGLAVSDLMVAALASGLGELGTGYCCPNGIASVPPPQLQEHEAQWPSRQRGESGGGGAAPEPEEGVAVVAGAELRERATAVVGAEALKTIFAVLSLSLLLLAGGGGADACEDYDVPMMSAAVAFERASTGRAMSEMCADEVGTATAPDQEVTDSLVELSADAPAAIAAVDDCTTALLPVVGFSPLYNRVIGDRDRCVLALRLISILLHHPGSTVISVLTLSLTAALLATGGVDACDGAPRMSAVDACEQASTADVMRQLCAAMLGTSPEPKEVTGYVFAAMDSNIAQFLISYEAADKVRQDAASSEQLSAACETCMGKYDLAKMKMVYSGDRLRSCDMLPVTREDLLTAVVGIDDCATLLLNAAGDKTPLRRMVLLDRDRSVLLLQLAILLLPNKSQLTRQIMERSATVFVALTLLVAGSVVVVVVDACDGVPRMSAVEACKQASVGPAMSRTCAETLGTSADEQEATDFMVAAANAATESYKAGKEAVGKVLSNPLAPDGERLPCLVCANKYDDASMLVASTADDAKRCKLRADSLPDLVTAVSAVDECATKMFEESGNTTSVYATAITNRDWTVLVLRLATKDARVLQRAEKEKKKKMTRASATGFLAAVAMALAVDAVVVDGCDNVPSMSMDDACLKASTSQPLLALCHGELLNAPESGEVTVYAVISARWAQWAYEATSRAAAGLLGNNNASLAAGERAAYEACVARYASAKARVMAVQTQLLECSYASPKQELIDARVDVEACGGELSRFAASPLHAMNADDQLKATLAYELTGLIIGK</sequence>
<keyword evidence="5" id="KW-1185">Reference proteome</keyword>
<feature type="transmembrane region" description="Helical" evidence="2">
    <location>
        <begin position="185"/>
        <end position="208"/>
    </location>
</feature>
<feature type="transmembrane region" description="Helical" evidence="2">
    <location>
        <begin position="947"/>
        <end position="966"/>
    </location>
</feature>
<feature type="signal peptide" evidence="3">
    <location>
        <begin position="1"/>
        <end position="32"/>
    </location>
</feature>
<keyword evidence="3" id="KW-0732">Signal</keyword>
<dbReference type="PaxDb" id="65489-OBART08G02600.1"/>
<evidence type="ECO:0000256" key="2">
    <source>
        <dbReference type="SAM" id="Phobius"/>
    </source>
</evidence>
<reference evidence="4" key="2">
    <citation type="submission" date="2015-03" db="UniProtKB">
        <authorList>
            <consortium name="EnsemblPlants"/>
        </authorList>
    </citation>
    <scope>IDENTIFICATION</scope>
</reference>
<reference evidence="4" key="1">
    <citation type="journal article" date="2009" name="Rice">
        <title>De Novo Next Generation Sequencing of Plant Genomes.</title>
        <authorList>
            <person name="Rounsley S."/>
            <person name="Marri P.R."/>
            <person name="Yu Y."/>
            <person name="He R."/>
            <person name="Sisneros N."/>
            <person name="Goicoechea J.L."/>
            <person name="Lee S.J."/>
            <person name="Angelova A."/>
            <person name="Kudrna D."/>
            <person name="Luo M."/>
            <person name="Affourtit J."/>
            <person name="Desany B."/>
            <person name="Knight J."/>
            <person name="Niazi F."/>
            <person name="Egholm M."/>
            <person name="Wing R.A."/>
        </authorList>
    </citation>
    <scope>NUCLEOTIDE SEQUENCE [LARGE SCALE GENOMIC DNA]</scope>
    <source>
        <strain evidence="4">cv. IRGC 105608</strain>
    </source>
</reference>
<evidence type="ECO:0000256" key="1">
    <source>
        <dbReference type="SAM" id="MobiDB-lite"/>
    </source>
</evidence>
<dbReference type="SUPFAM" id="SSF101148">
    <property type="entry name" value="Plant invertase/pectin methylesterase inhibitor"/>
    <property type="match status" value="1"/>
</dbReference>